<dbReference type="EC" id="5.3.3.10" evidence="1"/>
<proteinExistence type="predicted"/>
<evidence type="ECO:0000313" key="1">
    <source>
        <dbReference type="EMBL" id="CAL2102696.1"/>
    </source>
</evidence>
<dbReference type="Proteomes" id="UP001497527">
    <property type="component" value="Unassembled WGS sequence"/>
</dbReference>
<accession>A0ABP1EWA0</accession>
<dbReference type="SUPFAM" id="SSF55331">
    <property type="entry name" value="Tautomerase/MIF"/>
    <property type="match status" value="1"/>
</dbReference>
<gene>
    <name evidence="1" type="ORF">T190423A01A_20447</name>
</gene>
<dbReference type="Pfam" id="PF02962">
    <property type="entry name" value="CHMI"/>
    <property type="match status" value="1"/>
</dbReference>
<dbReference type="GO" id="GO:0008704">
    <property type="term" value="F:5-carboxymethyl-2-hydroxymuconate delta-isomerase activity"/>
    <property type="evidence" value="ECO:0007669"/>
    <property type="project" value="UniProtKB-EC"/>
</dbReference>
<keyword evidence="2" id="KW-1185">Reference proteome</keyword>
<protein>
    <submittedName>
        <fullName evidence="1">5-carboxymethyl-2-hydroxymuconate isomerase</fullName>
        <ecNumber evidence="1">5.3.3.10</ecNumber>
    </submittedName>
</protein>
<comment type="caution">
    <text evidence="1">The sequence shown here is derived from an EMBL/GenBank/DDBJ whole genome shotgun (WGS) entry which is preliminary data.</text>
</comment>
<dbReference type="RefSeq" id="WP_348716270.1">
    <property type="nucleotide sequence ID" value="NZ_CAXJIO010000011.1"/>
</dbReference>
<evidence type="ECO:0000313" key="2">
    <source>
        <dbReference type="Proteomes" id="UP001497527"/>
    </source>
</evidence>
<keyword evidence="1" id="KW-0413">Isomerase</keyword>
<dbReference type="Gene3D" id="3.30.429.10">
    <property type="entry name" value="Macrophage Migration Inhibitory Factor"/>
    <property type="match status" value="1"/>
</dbReference>
<organism evidence="1 2">
    <name type="scientific">Tenacibaculum polynesiense</name>
    <dbReference type="NCBI Taxonomy" id="3137857"/>
    <lineage>
        <taxon>Bacteria</taxon>
        <taxon>Pseudomonadati</taxon>
        <taxon>Bacteroidota</taxon>
        <taxon>Flavobacteriia</taxon>
        <taxon>Flavobacteriales</taxon>
        <taxon>Flavobacteriaceae</taxon>
        <taxon>Tenacibaculum</taxon>
    </lineage>
</organism>
<reference evidence="1 2" key="1">
    <citation type="submission" date="2024-05" db="EMBL/GenBank/DDBJ databases">
        <authorList>
            <person name="Duchaud E."/>
        </authorList>
    </citation>
    <scope>NUCLEOTIDE SEQUENCE [LARGE SCALE GENOMIC DNA]</scope>
    <source>
        <strain evidence="1">Ena-SAMPLE-TAB-13-05-2024-13:56:06:370-140308</strain>
    </source>
</reference>
<dbReference type="CDD" id="cd00580">
    <property type="entry name" value="CHMI"/>
    <property type="match status" value="1"/>
</dbReference>
<dbReference type="EMBL" id="CAXJIO010000011">
    <property type="protein sequence ID" value="CAL2102696.1"/>
    <property type="molecule type" value="Genomic_DNA"/>
</dbReference>
<sequence length="114" mass="13009">MPHFIIECSDNLIKNTSKQEVMQLVYEAAEASELFAKGDIKVRIKVYEDYIVGGKKDDFIHVFGNIMEGRTTEQKNKLSSSIVKVLKDLFPNSPIVSMNIRDFEKIGYCNKSMV</sequence>
<dbReference type="InterPro" id="IPR004220">
    <property type="entry name" value="5-COMe_2-OHmuconate_Isoase"/>
</dbReference>
<dbReference type="PANTHER" id="PTHR37950">
    <property type="entry name" value="4-HYDROXYPHENYLACETATE CATABOLISM PROTEIN"/>
    <property type="match status" value="1"/>
</dbReference>
<dbReference type="InterPro" id="IPR014347">
    <property type="entry name" value="Tautomerase/MIF_sf"/>
</dbReference>
<name>A0ABP1EWA0_9FLAO</name>
<dbReference type="PANTHER" id="PTHR37950:SF1">
    <property type="entry name" value="4-HYDROXYPHENYLACETATE CATABOLISM PROTEIN"/>
    <property type="match status" value="1"/>
</dbReference>